<evidence type="ECO:0000313" key="7">
    <source>
        <dbReference type="Proteomes" id="UP000450676"/>
    </source>
</evidence>
<dbReference type="GO" id="GO:0000976">
    <property type="term" value="F:transcription cis-regulatory region binding"/>
    <property type="evidence" value="ECO:0007669"/>
    <property type="project" value="TreeGrafter"/>
</dbReference>
<dbReference type="InterPro" id="IPR046335">
    <property type="entry name" value="LacI/GalR-like_sensor"/>
</dbReference>
<keyword evidence="1" id="KW-0805">Transcription regulation</keyword>
<reference evidence="6 7" key="1">
    <citation type="submission" date="2019-12" db="EMBL/GenBank/DDBJ databases">
        <title>Novel species isolated from a subtropical stream in China.</title>
        <authorList>
            <person name="Lu H."/>
        </authorList>
    </citation>
    <scope>NUCLEOTIDE SEQUENCE [LARGE SCALE GENOMIC DNA]</scope>
    <source>
        <strain evidence="6 7">FT127W</strain>
    </source>
</reference>
<feature type="compositionally biased region" description="Basic residues" evidence="4">
    <location>
        <begin position="343"/>
        <end position="353"/>
    </location>
</feature>
<dbReference type="EMBL" id="WWCU01000002">
    <property type="protein sequence ID" value="MYN06104.1"/>
    <property type="molecule type" value="Genomic_DNA"/>
</dbReference>
<dbReference type="PROSITE" id="PS50932">
    <property type="entry name" value="HTH_LACI_2"/>
    <property type="match status" value="1"/>
</dbReference>
<dbReference type="CDD" id="cd06267">
    <property type="entry name" value="PBP1_LacI_sugar_binding-like"/>
    <property type="match status" value="1"/>
</dbReference>
<dbReference type="Proteomes" id="UP000450676">
    <property type="component" value="Unassembled WGS sequence"/>
</dbReference>
<feature type="domain" description="HTH lacI-type" evidence="5">
    <location>
        <begin position="6"/>
        <end position="60"/>
    </location>
</feature>
<dbReference type="SUPFAM" id="SSF47413">
    <property type="entry name" value="lambda repressor-like DNA-binding domains"/>
    <property type="match status" value="1"/>
</dbReference>
<comment type="caution">
    <text evidence="6">The sequence shown here is derived from an EMBL/GenBank/DDBJ whole genome shotgun (WGS) entry which is preliminary data.</text>
</comment>
<dbReference type="AlphaFoldDB" id="A0A7X4H7E6"/>
<evidence type="ECO:0000256" key="2">
    <source>
        <dbReference type="ARBA" id="ARBA00023125"/>
    </source>
</evidence>
<dbReference type="Pfam" id="PF00356">
    <property type="entry name" value="LacI"/>
    <property type="match status" value="1"/>
</dbReference>
<dbReference type="RefSeq" id="WP_161070500.1">
    <property type="nucleotide sequence ID" value="NZ_WWCU01000002.1"/>
</dbReference>
<sequence>MKKSTVTLVDVAKKAGVSVMTASRALSGEGYASEETRAKVQAAAQELGYAPNALARMMKGGRTNVIGVVVNDLASTVVNGFVTAISEEVRKYEMDMFIYNSLGDLGDGKGKRLSQLLHGLWDGLIYVLPRMSDDYLRTLEASTSPIVMINYCKQETTLPVVRGDNVNGARDAVAHLIELGHRRIAFVRGTAYTGQSDERERGYRAALQEAGIEGDPELIVQGDFNEQSGADAARTLLALAEPPTAIFAANDAMALGCMSALREKELRIPQDVSVIGFDDMAGSAVVQPGLTTLRHPVAPMAQAAVQELMRRIQSQPGRRQRIEFPSEFVIRASTGPGPEAPARKSRARARKQA</sequence>
<dbReference type="SUPFAM" id="SSF53822">
    <property type="entry name" value="Periplasmic binding protein-like I"/>
    <property type="match status" value="1"/>
</dbReference>
<dbReference type="GO" id="GO:0003700">
    <property type="term" value="F:DNA-binding transcription factor activity"/>
    <property type="evidence" value="ECO:0007669"/>
    <property type="project" value="TreeGrafter"/>
</dbReference>
<dbReference type="InterPro" id="IPR010982">
    <property type="entry name" value="Lambda_DNA-bd_dom_sf"/>
</dbReference>
<keyword evidence="3" id="KW-0804">Transcription</keyword>
<evidence type="ECO:0000256" key="3">
    <source>
        <dbReference type="ARBA" id="ARBA00023163"/>
    </source>
</evidence>
<dbReference type="SMART" id="SM00354">
    <property type="entry name" value="HTH_LACI"/>
    <property type="match status" value="1"/>
</dbReference>
<evidence type="ECO:0000256" key="1">
    <source>
        <dbReference type="ARBA" id="ARBA00023015"/>
    </source>
</evidence>
<dbReference type="Pfam" id="PF13377">
    <property type="entry name" value="Peripla_BP_3"/>
    <property type="match status" value="1"/>
</dbReference>
<proteinExistence type="predicted"/>
<dbReference type="Gene3D" id="3.40.50.2300">
    <property type="match status" value="2"/>
</dbReference>
<organism evidence="6 7">
    <name type="scientific">Pseudoduganella aquatica</name>
    <dbReference type="NCBI Taxonomy" id="2660641"/>
    <lineage>
        <taxon>Bacteria</taxon>
        <taxon>Pseudomonadati</taxon>
        <taxon>Pseudomonadota</taxon>
        <taxon>Betaproteobacteria</taxon>
        <taxon>Burkholderiales</taxon>
        <taxon>Oxalobacteraceae</taxon>
        <taxon>Telluria group</taxon>
        <taxon>Pseudoduganella</taxon>
    </lineage>
</organism>
<protein>
    <submittedName>
        <fullName evidence="6">Substrate-binding domain-containing protein</fullName>
    </submittedName>
</protein>
<dbReference type="CDD" id="cd01392">
    <property type="entry name" value="HTH_LacI"/>
    <property type="match status" value="1"/>
</dbReference>
<dbReference type="InterPro" id="IPR000843">
    <property type="entry name" value="HTH_LacI"/>
</dbReference>
<dbReference type="Gene3D" id="1.10.260.40">
    <property type="entry name" value="lambda repressor-like DNA-binding domains"/>
    <property type="match status" value="1"/>
</dbReference>
<dbReference type="PROSITE" id="PS00356">
    <property type="entry name" value="HTH_LACI_1"/>
    <property type="match status" value="1"/>
</dbReference>
<evidence type="ECO:0000313" key="6">
    <source>
        <dbReference type="EMBL" id="MYN06104.1"/>
    </source>
</evidence>
<evidence type="ECO:0000259" key="5">
    <source>
        <dbReference type="PROSITE" id="PS50932"/>
    </source>
</evidence>
<keyword evidence="7" id="KW-1185">Reference proteome</keyword>
<name>A0A7X4H7E6_9BURK</name>
<dbReference type="PANTHER" id="PTHR30146">
    <property type="entry name" value="LACI-RELATED TRANSCRIPTIONAL REPRESSOR"/>
    <property type="match status" value="1"/>
</dbReference>
<feature type="region of interest" description="Disordered" evidence="4">
    <location>
        <begin position="329"/>
        <end position="353"/>
    </location>
</feature>
<evidence type="ECO:0000256" key="4">
    <source>
        <dbReference type="SAM" id="MobiDB-lite"/>
    </source>
</evidence>
<keyword evidence="2" id="KW-0238">DNA-binding</keyword>
<gene>
    <name evidence="6" type="ORF">GTP77_02005</name>
</gene>
<dbReference type="InterPro" id="IPR028082">
    <property type="entry name" value="Peripla_BP_I"/>
</dbReference>
<dbReference type="PANTHER" id="PTHR30146:SF109">
    <property type="entry name" value="HTH-TYPE TRANSCRIPTIONAL REGULATOR GALS"/>
    <property type="match status" value="1"/>
</dbReference>
<accession>A0A7X4H7E6</accession>